<dbReference type="GO" id="GO:0005938">
    <property type="term" value="C:cell cortex"/>
    <property type="evidence" value="ECO:0007669"/>
    <property type="project" value="UniProtKB-ARBA"/>
</dbReference>
<feature type="compositionally biased region" description="Low complexity" evidence="2">
    <location>
        <begin position="553"/>
        <end position="568"/>
    </location>
</feature>
<comment type="caution">
    <text evidence="4">The sequence shown here is derived from an EMBL/GenBank/DDBJ whole genome shotgun (WGS) entry which is preliminary data.</text>
</comment>
<feature type="compositionally biased region" description="Basic and acidic residues" evidence="2">
    <location>
        <begin position="543"/>
        <end position="552"/>
    </location>
</feature>
<dbReference type="Proteomes" id="UP000562929">
    <property type="component" value="Unassembled WGS sequence"/>
</dbReference>
<accession>A0A8H4Q3B8</accession>
<dbReference type="Gene3D" id="1.10.555.10">
    <property type="entry name" value="Rho GTPase activation protein"/>
    <property type="match status" value="1"/>
</dbReference>
<dbReference type="InterPro" id="IPR008936">
    <property type="entry name" value="Rho_GTPase_activation_prot"/>
</dbReference>
<evidence type="ECO:0000256" key="1">
    <source>
        <dbReference type="ARBA" id="ARBA00022468"/>
    </source>
</evidence>
<evidence type="ECO:0000313" key="5">
    <source>
        <dbReference type="Proteomes" id="UP000562929"/>
    </source>
</evidence>
<dbReference type="EMBL" id="JAACLJ010000006">
    <property type="protein sequence ID" value="KAF4584073.1"/>
    <property type="molecule type" value="Genomic_DNA"/>
</dbReference>
<feature type="region of interest" description="Disordered" evidence="2">
    <location>
        <begin position="215"/>
        <end position="261"/>
    </location>
</feature>
<dbReference type="GO" id="GO:0007165">
    <property type="term" value="P:signal transduction"/>
    <property type="evidence" value="ECO:0007669"/>
    <property type="project" value="InterPro"/>
</dbReference>
<evidence type="ECO:0000259" key="3">
    <source>
        <dbReference type="PROSITE" id="PS50238"/>
    </source>
</evidence>
<dbReference type="GO" id="GO:0005096">
    <property type="term" value="F:GTPase activator activity"/>
    <property type="evidence" value="ECO:0007669"/>
    <property type="project" value="UniProtKB-KW"/>
</dbReference>
<feature type="region of interest" description="Disordered" evidence="2">
    <location>
        <begin position="278"/>
        <end position="338"/>
    </location>
</feature>
<dbReference type="AlphaFoldDB" id="A0A8H4Q3B8"/>
<reference evidence="4 5" key="1">
    <citation type="journal article" date="2020" name="G3 (Bethesda)">
        <title>Genetic Underpinnings of Host Manipulation by Ophiocordyceps as Revealed by Comparative Transcriptomics.</title>
        <authorList>
            <person name="Will I."/>
            <person name="Das B."/>
            <person name="Trinh T."/>
            <person name="Brachmann A."/>
            <person name="Ohm R.A."/>
            <person name="de Bekker C."/>
        </authorList>
    </citation>
    <scope>NUCLEOTIDE SEQUENCE [LARGE SCALE GENOMIC DNA]</scope>
    <source>
        <strain evidence="4 5">EC05</strain>
    </source>
</reference>
<dbReference type="PANTHER" id="PTHR23176">
    <property type="entry name" value="RHO/RAC/CDC GTPASE-ACTIVATING PROTEIN"/>
    <property type="match status" value="1"/>
</dbReference>
<gene>
    <name evidence="4" type="ORF">GQ602_005446</name>
</gene>
<dbReference type="SUPFAM" id="SSF48350">
    <property type="entry name" value="GTPase activation domain, GAP"/>
    <property type="match status" value="1"/>
</dbReference>
<dbReference type="SMART" id="SM00324">
    <property type="entry name" value="RhoGAP"/>
    <property type="match status" value="1"/>
</dbReference>
<feature type="domain" description="Rho-GAP" evidence="3">
    <location>
        <begin position="346"/>
        <end position="539"/>
    </location>
</feature>
<dbReference type="OrthoDB" id="185175at2759"/>
<feature type="compositionally biased region" description="Polar residues" evidence="2">
    <location>
        <begin position="186"/>
        <end position="203"/>
    </location>
</feature>
<sequence length="592" mass="65682">MESQSPVDRELDVEVMAPPEKGDALHDGRISAQIASFMTTSSGMETLIQHLLQERIFQRQQILQLRNQVDDQRAMIVALRRSSEQAAQDTALCRQQFDDLIADLTASLNRRSLEEVGSNLRKSSKPPPLDIRPSSAQRNRREALRSSQGQGAPSEKQSTETTPIGDTTTPAPSLQAVEHLKHRETSSPSPKNDILQPQPSLSSQARDLKAILEDSNTEASPGDESHGARHGNNTNEQQQKVASATDTESAGGSYEAINNNNLQDSPFEFQFQKVPDLPPVHVISSTPGYLQPEPQPTPQAEQTRASTLRKDRKKDRVRDYLRSPLTGKEADSSSETKQTPLKLFGAPLEEAARNFRAADSDIRLPSVVYRCLEYLVSHDAAQEQGIFRVSGSLTAVRRLRELFEEKGDVELSGEQIDVAFDVHTVASLLKLYLRELPDPILTKDQTQTLLGLTEMSNSGDKMAMLSQTSKRLPKTTFSLLKHIMSLLIRIINRSETNKMNIRNISIVFLPTLNLPAQVLALFLQSYEVIFGVEAEKCQLSAPEVRRRQRLGDSPRPSRGPRSSSPHPGRLSQLVAAFADGHGHDGELFGRYV</sequence>
<protein>
    <submittedName>
        <fullName evidence="4">Rho GAP domain-containing protein</fullName>
    </submittedName>
</protein>
<keyword evidence="1" id="KW-0343">GTPase activation</keyword>
<keyword evidence="5" id="KW-1185">Reference proteome</keyword>
<dbReference type="PROSITE" id="PS50238">
    <property type="entry name" value="RHOGAP"/>
    <property type="match status" value="1"/>
</dbReference>
<dbReference type="InterPro" id="IPR050729">
    <property type="entry name" value="Rho-GAP"/>
</dbReference>
<evidence type="ECO:0000313" key="4">
    <source>
        <dbReference type="EMBL" id="KAF4584073.1"/>
    </source>
</evidence>
<feature type="compositionally biased region" description="Low complexity" evidence="2">
    <location>
        <begin position="159"/>
        <end position="172"/>
    </location>
</feature>
<feature type="region of interest" description="Disordered" evidence="2">
    <location>
        <begin position="543"/>
        <end position="568"/>
    </location>
</feature>
<name>A0A8H4Q3B8_9HYPO</name>
<evidence type="ECO:0000256" key="2">
    <source>
        <dbReference type="SAM" id="MobiDB-lite"/>
    </source>
</evidence>
<feature type="compositionally biased region" description="Polar residues" evidence="2">
    <location>
        <begin position="231"/>
        <end position="261"/>
    </location>
</feature>
<dbReference type="PANTHER" id="PTHR23176:SF129">
    <property type="entry name" value="RHO GTPASE ACTIVATING PROTEIN AT 16F, ISOFORM E-RELATED"/>
    <property type="match status" value="1"/>
</dbReference>
<dbReference type="Pfam" id="PF00620">
    <property type="entry name" value="RhoGAP"/>
    <property type="match status" value="1"/>
</dbReference>
<proteinExistence type="predicted"/>
<organism evidence="4 5">
    <name type="scientific">Ophiocordyceps camponoti-floridani</name>
    <dbReference type="NCBI Taxonomy" id="2030778"/>
    <lineage>
        <taxon>Eukaryota</taxon>
        <taxon>Fungi</taxon>
        <taxon>Dikarya</taxon>
        <taxon>Ascomycota</taxon>
        <taxon>Pezizomycotina</taxon>
        <taxon>Sordariomycetes</taxon>
        <taxon>Hypocreomycetidae</taxon>
        <taxon>Hypocreales</taxon>
        <taxon>Ophiocordycipitaceae</taxon>
        <taxon>Ophiocordyceps</taxon>
    </lineage>
</organism>
<feature type="region of interest" description="Disordered" evidence="2">
    <location>
        <begin position="115"/>
        <end position="203"/>
    </location>
</feature>
<dbReference type="InterPro" id="IPR000198">
    <property type="entry name" value="RhoGAP_dom"/>
</dbReference>